<proteinExistence type="predicted"/>
<gene>
    <name evidence="3" type="primary">LOC106458984</name>
</gene>
<dbReference type="PANTHER" id="PTHR43591:SF110">
    <property type="entry name" value="RHODANESE DOMAIN-CONTAINING PROTEIN"/>
    <property type="match status" value="1"/>
</dbReference>
<organism evidence="2 3">
    <name type="scientific">Limulus polyphemus</name>
    <name type="common">Atlantic horseshoe crab</name>
    <dbReference type="NCBI Taxonomy" id="6850"/>
    <lineage>
        <taxon>Eukaryota</taxon>
        <taxon>Metazoa</taxon>
        <taxon>Ecdysozoa</taxon>
        <taxon>Arthropoda</taxon>
        <taxon>Chelicerata</taxon>
        <taxon>Merostomata</taxon>
        <taxon>Xiphosura</taxon>
        <taxon>Limulidae</taxon>
        <taxon>Limulus</taxon>
    </lineage>
</organism>
<protein>
    <submittedName>
        <fullName evidence="3">Uncharacterized protein LOC106458984 isoform X1</fullName>
    </submittedName>
</protein>
<dbReference type="GeneID" id="106458984"/>
<reference evidence="3" key="1">
    <citation type="submission" date="2025-08" db="UniProtKB">
        <authorList>
            <consortium name="RefSeq"/>
        </authorList>
    </citation>
    <scope>IDENTIFICATION</scope>
    <source>
        <tissue evidence="3">Muscle</tissue>
    </source>
</reference>
<evidence type="ECO:0000259" key="1">
    <source>
        <dbReference type="Pfam" id="PF08241"/>
    </source>
</evidence>
<accession>A0ABM1B3F0</accession>
<keyword evidence="2" id="KW-1185">Reference proteome</keyword>
<dbReference type="PANTHER" id="PTHR43591">
    <property type="entry name" value="METHYLTRANSFERASE"/>
    <property type="match status" value="1"/>
</dbReference>
<dbReference type="InterPro" id="IPR013216">
    <property type="entry name" value="Methyltransf_11"/>
</dbReference>
<dbReference type="SUPFAM" id="SSF53335">
    <property type="entry name" value="S-adenosyl-L-methionine-dependent methyltransferases"/>
    <property type="match status" value="1"/>
</dbReference>
<evidence type="ECO:0000313" key="2">
    <source>
        <dbReference type="Proteomes" id="UP000694941"/>
    </source>
</evidence>
<dbReference type="InterPro" id="IPR029063">
    <property type="entry name" value="SAM-dependent_MTases_sf"/>
</dbReference>
<sequence>MEENLCYNLEFLDPNLSKFTVESPSETTISKYANMADLYENNILSWGYMGHYFTRDALLELQLDKHSRILDVLAGTGLLGMEIKEFGYENVDSLDGCAEMLEKAKEKGIYKRYFISLLGEGHTLPIQDDTYDVVIMSGAIGKCHIYPSSSFPELIRVSKPGGFIVFPVRTDLMDDGKYVGGNFTTDLGIFEKAGILRNVREPKFYEGYFKGIDCFTYIMKVLK</sequence>
<name>A0ABM1B3F0_LIMPO</name>
<dbReference type="RefSeq" id="XP_013774003.2">
    <property type="nucleotide sequence ID" value="XM_013918549.2"/>
</dbReference>
<feature type="domain" description="Methyltransferase type 11" evidence="1">
    <location>
        <begin position="70"/>
        <end position="166"/>
    </location>
</feature>
<dbReference type="CDD" id="cd02440">
    <property type="entry name" value="AdoMet_MTases"/>
    <property type="match status" value="1"/>
</dbReference>
<dbReference type="Proteomes" id="UP000694941">
    <property type="component" value="Unplaced"/>
</dbReference>
<dbReference type="Pfam" id="PF08241">
    <property type="entry name" value="Methyltransf_11"/>
    <property type="match status" value="1"/>
</dbReference>
<evidence type="ECO:0000313" key="3">
    <source>
        <dbReference type="RefSeq" id="XP_013774003.2"/>
    </source>
</evidence>
<dbReference type="Gene3D" id="3.40.50.150">
    <property type="entry name" value="Vaccinia Virus protein VP39"/>
    <property type="match status" value="1"/>
</dbReference>